<feature type="region of interest" description="Disordered" evidence="1">
    <location>
        <begin position="422"/>
        <end position="448"/>
    </location>
</feature>
<dbReference type="Proteomes" id="UP001175353">
    <property type="component" value="Unassembled WGS sequence"/>
</dbReference>
<dbReference type="EMBL" id="JAUJLE010000068">
    <property type="protein sequence ID" value="KAK0990920.1"/>
    <property type="molecule type" value="Genomic_DNA"/>
</dbReference>
<feature type="compositionally biased region" description="Polar residues" evidence="1">
    <location>
        <begin position="192"/>
        <end position="203"/>
    </location>
</feature>
<feature type="compositionally biased region" description="Basic and acidic residues" evidence="1">
    <location>
        <begin position="210"/>
        <end position="221"/>
    </location>
</feature>
<name>A0AAN6KMN2_9PEZI</name>
<organism evidence="2 3">
    <name type="scientific">Friedmanniomyces endolithicus</name>
    <dbReference type="NCBI Taxonomy" id="329885"/>
    <lineage>
        <taxon>Eukaryota</taxon>
        <taxon>Fungi</taxon>
        <taxon>Dikarya</taxon>
        <taxon>Ascomycota</taxon>
        <taxon>Pezizomycotina</taxon>
        <taxon>Dothideomycetes</taxon>
        <taxon>Dothideomycetidae</taxon>
        <taxon>Mycosphaerellales</taxon>
        <taxon>Teratosphaeriaceae</taxon>
        <taxon>Friedmanniomyces</taxon>
    </lineage>
</organism>
<dbReference type="Pfam" id="PF13599">
    <property type="entry name" value="Pentapeptide_4"/>
    <property type="match status" value="1"/>
</dbReference>
<accession>A0AAN6KMN2</accession>
<evidence type="ECO:0000313" key="3">
    <source>
        <dbReference type="Proteomes" id="UP001175353"/>
    </source>
</evidence>
<comment type="caution">
    <text evidence="2">The sequence shown here is derived from an EMBL/GenBank/DDBJ whole genome shotgun (WGS) entry which is preliminary data.</text>
</comment>
<protein>
    <recommendedName>
        <fullName evidence="4">Pentapeptide repeat-containing protein</fullName>
    </recommendedName>
</protein>
<evidence type="ECO:0008006" key="4">
    <source>
        <dbReference type="Google" id="ProtNLM"/>
    </source>
</evidence>
<dbReference type="SUPFAM" id="SSF141571">
    <property type="entry name" value="Pentapeptide repeat-like"/>
    <property type="match status" value="1"/>
</dbReference>
<gene>
    <name evidence="2" type="ORF">LTR91_008702</name>
</gene>
<dbReference type="InterPro" id="IPR001646">
    <property type="entry name" value="5peptide_repeat"/>
</dbReference>
<dbReference type="Gene3D" id="2.160.20.80">
    <property type="entry name" value="E3 ubiquitin-protein ligase SopA"/>
    <property type="match status" value="1"/>
</dbReference>
<sequence>MDAKKEDGRVEGGLAEGGYGKVAVDDDHQFGMKWKGKRKARATEPAIEYYDMKFSLTSGFEEKNTVGFYKNVKFNECVLEDASFQYCTFVNVTFDDCKFEKTLFANVYLKDVHFVDCKFLGHAWMYDRLESRKIGPGIMSELFPTKSKMGSGVPSECLDAGSLQMQLAVTDGSYVQFDKVLAPRLQDEENSKPSLSEPSNSRPRSGVARGGDDRQTWKYEISKGGPATGERAHLGFDAGIVTGYDEHGYPLVENPYFPSETSIDSAAAHGQDPSALLEGTASISSASGSTAQHHAPQRQLIRVYSGAESDAAAARPAPIPATPQPPKARVPHFKLACEERREREAAEAADVAAFVQRTARVQSAAELARIAAWNAETVAAQAQFAARLRDRASGRVTRVVPLPAGEGVLIAGGDVVAASASGGASVGGCAENPAARKTAGKGDGWESE</sequence>
<feature type="region of interest" description="Disordered" evidence="1">
    <location>
        <begin position="186"/>
        <end position="232"/>
    </location>
</feature>
<evidence type="ECO:0000313" key="2">
    <source>
        <dbReference type="EMBL" id="KAK0990920.1"/>
    </source>
</evidence>
<proteinExistence type="predicted"/>
<keyword evidence="3" id="KW-1185">Reference proteome</keyword>
<dbReference type="AlphaFoldDB" id="A0AAN6KMN2"/>
<reference evidence="2" key="1">
    <citation type="submission" date="2023-06" db="EMBL/GenBank/DDBJ databases">
        <title>Black Yeasts Isolated from many extreme environments.</title>
        <authorList>
            <person name="Coleine C."/>
            <person name="Stajich J.E."/>
            <person name="Selbmann L."/>
        </authorList>
    </citation>
    <scope>NUCLEOTIDE SEQUENCE</scope>
    <source>
        <strain evidence="2">CCFEE 5200</strain>
    </source>
</reference>
<evidence type="ECO:0000256" key="1">
    <source>
        <dbReference type="SAM" id="MobiDB-lite"/>
    </source>
</evidence>